<dbReference type="PANTHER" id="PTHR46211">
    <property type="entry name" value="GLYCEROPHOSPHORYL DIESTER PHOSPHODIESTERASE"/>
    <property type="match status" value="1"/>
</dbReference>
<organism evidence="2 3">
    <name type="scientific">Leptospira hartskeerlii</name>
    <dbReference type="NCBI Taxonomy" id="2023177"/>
    <lineage>
        <taxon>Bacteria</taxon>
        <taxon>Pseudomonadati</taxon>
        <taxon>Spirochaetota</taxon>
        <taxon>Spirochaetia</taxon>
        <taxon>Leptospirales</taxon>
        <taxon>Leptospiraceae</taxon>
        <taxon>Leptospira</taxon>
    </lineage>
</organism>
<dbReference type="InterPro" id="IPR017946">
    <property type="entry name" value="PLC-like_Pdiesterase_TIM-brl"/>
</dbReference>
<accession>A0A2M9XIB3</accession>
<dbReference type="PROSITE" id="PS51704">
    <property type="entry name" value="GP_PDE"/>
    <property type="match status" value="1"/>
</dbReference>
<dbReference type="GO" id="GO:0008081">
    <property type="term" value="F:phosphoric diester hydrolase activity"/>
    <property type="evidence" value="ECO:0007669"/>
    <property type="project" value="InterPro"/>
</dbReference>
<keyword evidence="3" id="KW-1185">Reference proteome</keyword>
<dbReference type="OrthoDB" id="384721at2"/>
<protein>
    <submittedName>
        <fullName evidence="2">Glycerophosphodiester phosphodiesterase</fullName>
    </submittedName>
</protein>
<dbReference type="SUPFAM" id="SSF51695">
    <property type="entry name" value="PLC-like phosphodiesterases"/>
    <property type="match status" value="1"/>
</dbReference>
<proteinExistence type="predicted"/>
<evidence type="ECO:0000313" key="3">
    <source>
        <dbReference type="Proteomes" id="UP000232196"/>
    </source>
</evidence>
<dbReference type="Pfam" id="PF03009">
    <property type="entry name" value="GDPD"/>
    <property type="match status" value="1"/>
</dbReference>
<dbReference type="AlphaFoldDB" id="A0A2M9XIB3"/>
<dbReference type="RefSeq" id="WP_100705151.1">
    <property type="nucleotide sequence ID" value="NZ_NPDL01000010.1"/>
</dbReference>
<reference evidence="2 3" key="1">
    <citation type="submission" date="2017-07" db="EMBL/GenBank/DDBJ databases">
        <title>Leptospira spp. isolated from tropical soils.</title>
        <authorList>
            <person name="Thibeaux R."/>
            <person name="Iraola G."/>
            <person name="Ferres I."/>
            <person name="Bierque E."/>
            <person name="Girault D."/>
            <person name="Soupe-Gilbert M.-E."/>
            <person name="Picardeau M."/>
            <person name="Goarant C."/>
        </authorList>
    </citation>
    <scope>NUCLEOTIDE SEQUENCE [LARGE SCALE GENOMIC DNA]</scope>
    <source>
        <strain evidence="2 3">MCA1-C-A1</strain>
    </source>
</reference>
<dbReference type="PANTHER" id="PTHR46211:SF1">
    <property type="entry name" value="GLYCEROPHOSPHODIESTER PHOSPHODIESTERASE, CYTOPLASMIC"/>
    <property type="match status" value="1"/>
</dbReference>
<dbReference type="EMBL" id="NPDN01000001">
    <property type="protein sequence ID" value="PJZ27415.1"/>
    <property type="molecule type" value="Genomic_DNA"/>
</dbReference>
<name>A0A2M9XIB3_9LEPT</name>
<dbReference type="Gene3D" id="3.20.20.190">
    <property type="entry name" value="Phosphatidylinositol (PI) phosphodiesterase"/>
    <property type="match status" value="1"/>
</dbReference>
<feature type="domain" description="GP-PDE" evidence="1">
    <location>
        <begin position="11"/>
        <end position="254"/>
    </location>
</feature>
<sequence>MNSDPFLIPKPWVIAHRGDSGEYPENTMSSFRNAWELKADWIELDIIHSSDGKIVVIHDDTLDRTTDQKGEVKLLPFNTIRKADAGSWKDPRFKGEKVPDLWEVWDYLKSKNIGLNVEIKSGAYEEIPIDIAIEQELIDYTKQNSLFHKTLFSSFCWDSLVRIRELSVEAKLGILIGDETSSWMDALELGFRLNAFSLNLSAKGLDKETVSKIQKEGFNVLVYTLNTEEELKFGIDLGVDGIFTNYPKRMRSLLT</sequence>
<gene>
    <name evidence="2" type="ORF">CH357_02370</name>
</gene>
<evidence type="ECO:0000259" key="1">
    <source>
        <dbReference type="PROSITE" id="PS51704"/>
    </source>
</evidence>
<evidence type="ECO:0000313" key="2">
    <source>
        <dbReference type="EMBL" id="PJZ27415.1"/>
    </source>
</evidence>
<comment type="caution">
    <text evidence="2">The sequence shown here is derived from an EMBL/GenBank/DDBJ whole genome shotgun (WGS) entry which is preliminary data.</text>
</comment>
<dbReference type="GO" id="GO:0006629">
    <property type="term" value="P:lipid metabolic process"/>
    <property type="evidence" value="ECO:0007669"/>
    <property type="project" value="InterPro"/>
</dbReference>
<dbReference type="InterPro" id="IPR030395">
    <property type="entry name" value="GP_PDE_dom"/>
</dbReference>
<dbReference type="Proteomes" id="UP000232196">
    <property type="component" value="Unassembled WGS sequence"/>
</dbReference>